<protein>
    <submittedName>
        <fullName evidence="1">Uncharacterized protein</fullName>
    </submittedName>
</protein>
<dbReference type="EMBL" id="AGNK02005104">
    <property type="status" value="NOT_ANNOTATED_CDS"/>
    <property type="molecule type" value="Genomic_DNA"/>
</dbReference>
<name>K3ZMM1_SETIT</name>
<sequence length="98" mass="11590">MDRYKKDLEEKMREIVNAGSITNLRCPVDDIQGPWKLNKLHGWVMTPMKQGIRAIFARVPKKVFLGVLDYEIVIDFENLHRLYRHQHLDANLVTVWCL</sequence>
<dbReference type="InParanoid" id="K3ZMM1"/>
<dbReference type="Gramene" id="KQK95215">
    <property type="protein sequence ID" value="KQK95215"/>
    <property type="gene ID" value="SETIT_027839mg"/>
</dbReference>
<organism evidence="1 2">
    <name type="scientific">Setaria italica</name>
    <name type="common">Foxtail millet</name>
    <name type="synonym">Panicum italicum</name>
    <dbReference type="NCBI Taxonomy" id="4555"/>
    <lineage>
        <taxon>Eukaryota</taxon>
        <taxon>Viridiplantae</taxon>
        <taxon>Streptophyta</taxon>
        <taxon>Embryophyta</taxon>
        <taxon>Tracheophyta</taxon>
        <taxon>Spermatophyta</taxon>
        <taxon>Magnoliopsida</taxon>
        <taxon>Liliopsida</taxon>
        <taxon>Poales</taxon>
        <taxon>Poaceae</taxon>
        <taxon>PACMAD clade</taxon>
        <taxon>Panicoideae</taxon>
        <taxon>Panicodae</taxon>
        <taxon>Paniceae</taxon>
        <taxon>Cenchrinae</taxon>
        <taxon>Setaria</taxon>
    </lineage>
</organism>
<proteinExistence type="predicted"/>
<accession>K3ZMM1</accession>
<evidence type="ECO:0000313" key="1">
    <source>
        <dbReference type="EnsemblPlants" id="KQK95215"/>
    </source>
</evidence>
<dbReference type="EnsemblPlants" id="KQK95215">
    <property type="protein sequence ID" value="KQK95215"/>
    <property type="gene ID" value="SETIT_027839mg"/>
</dbReference>
<reference evidence="2" key="1">
    <citation type="journal article" date="2012" name="Nat. Biotechnol.">
        <title>Reference genome sequence of the model plant Setaria.</title>
        <authorList>
            <person name="Bennetzen J.L."/>
            <person name="Schmutz J."/>
            <person name="Wang H."/>
            <person name="Percifield R."/>
            <person name="Hawkins J."/>
            <person name="Pontaroli A.C."/>
            <person name="Estep M."/>
            <person name="Feng L."/>
            <person name="Vaughn J.N."/>
            <person name="Grimwood J."/>
            <person name="Jenkins J."/>
            <person name="Barry K."/>
            <person name="Lindquist E."/>
            <person name="Hellsten U."/>
            <person name="Deshpande S."/>
            <person name="Wang X."/>
            <person name="Wu X."/>
            <person name="Mitros T."/>
            <person name="Triplett J."/>
            <person name="Yang X."/>
            <person name="Ye C.Y."/>
            <person name="Mauro-Herrera M."/>
            <person name="Wang L."/>
            <person name="Li P."/>
            <person name="Sharma M."/>
            <person name="Sharma R."/>
            <person name="Ronald P.C."/>
            <person name="Panaud O."/>
            <person name="Kellogg E.A."/>
            <person name="Brutnell T.P."/>
            <person name="Doust A.N."/>
            <person name="Tuskan G.A."/>
            <person name="Rokhsar D."/>
            <person name="Devos K.M."/>
        </authorList>
    </citation>
    <scope>NUCLEOTIDE SEQUENCE [LARGE SCALE GENOMIC DNA]</scope>
    <source>
        <strain evidence="2">cv. Yugu1</strain>
    </source>
</reference>
<dbReference type="AlphaFoldDB" id="K3ZMM1"/>
<keyword evidence="2" id="KW-1185">Reference proteome</keyword>
<reference evidence="1" key="2">
    <citation type="submission" date="2018-08" db="UniProtKB">
        <authorList>
            <consortium name="EnsemblPlants"/>
        </authorList>
    </citation>
    <scope>IDENTIFICATION</scope>
    <source>
        <strain evidence="1">Yugu1</strain>
    </source>
</reference>
<dbReference type="Proteomes" id="UP000004995">
    <property type="component" value="Unassembled WGS sequence"/>
</dbReference>
<dbReference type="HOGENOM" id="CLU_182569_0_0_1"/>
<evidence type="ECO:0000313" key="2">
    <source>
        <dbReference type="Proteomes" id="UP000004995"/>
    </source>
</evidence>